<dbReference type="Proteomes" id="UP000760545">
    <property type="component" value="Unassembled WGS sequence"/>
</dbReference>
<evidence type="ECO:0000313" key="1">
    <source>
        <dbReference type="EMBL" id="NJX14610.1"/>
    </source>
</evidence>
<organism evidence="1 2">
    <name type="scientific">Tamlana crocina</name>
    <dbReference type="NCBI Taxonomy" id="393006"/>
    <lineage>
        <taxon>Bacteria</taxon>
        <taxon>Pseudomonadati</taxon>
        <taxon>Bacteroidota</taxon>
        <taxon>Flavobacteriia</taxon>
        <taxon>Flavobacteriales</taxon>
        <taxon>Flavobacteriaceae</taxon>
        <taxon>Tamlana</taxon>
    </lineage>
</organism>
<gene>
    <name evidence="1" type="ORF">HC176_03805</name>
</gene>
<proteinExistence type="predicted"/>
<dbReference type="EMBL" id="JAAVJS010000004">
    <property type="protein sequence ID" value="NJX14610.1"/>
    <property type="molecule type" value="Genomic_DNA"/>
</dbReference>
<name>A0ABX1D8C4_9FLAO</name>
<comment type="caution">
    <text evidence="1">The sequence shown here is derived from an EMBL/GenBank/DDBJ whole genome shotgun (WGS) entry which is preliminary data.</text>
</comment>
<dbReference type="RefSeq" id="WP_167916861.1">
    <property type="nucleotide sequence ID" value="NZ_JAAVJS010000004.1"/>
</dbReference>
<accession>A0ABX1D8C4</accession>
<keyword evidence="2" id="KW-1185">Reference proteome</keyword>
<sequence length="60" mass="7188">MEKTPVSVQLIGKEKEHYLIKFPNLKIPVKVNHNLYTKMKHSKDYVFKEQNKKRFKNNSA</sequence>
<evidence type="ECO:0000313" key="2">
    <source>
        <dbReference type="Proteomes" id="UP000760545"/>
    </source>
</evidence>
<reference evidence="1 2" key="1">
    <citation type="submission" date="2020-03" db="EMBL/GenBank/DDBJ databases">
        <title>Tamlana sp. nov, isolated from XXX.</title>
        <authorList>
            <person name="Cao W.R."/>
        </authorList>
    </citation>
    <scope>NUCLEOTIDE SEQUENCE [LARGE SCALE GENOMIC DNA]</scope>
    <source>
        <strain evidence="1 2">HST1-43</strain>
    </source>
</reference>
<protein>
    <submittedName>
        <fullName evidence="1">Uncharacterized protein</fullName>
    </submittedName>
</protein>